<name>A0A1G2HF28_9BACT</name>
<organism evidence="1 2">
    <name type="scientific">Candidatus Spechtbacteria bacterium RIFCSPLOWO2_01_FULL_43_12</name>
    <dbReference type="NCBI Taxonomy" id="1802162"/>
    <lineage>
        <taxon>Bacteria</taxon>
        <taxon>Candidatus Spechtiibacteriota</taxon>
    </lineage>
</organism>
<dbReference type="Proteomes" id="UP000178835">
    <property type="component" value="Unassembled WGS sequence"/>
</dbReference>
<comment type="caution">
    <text evidence="1">The sequence shown here is derived from an EMBL/GenBank/DDBJ whole genome shotgun (WGS) entry which is preliminary data.</text>
</comment>
<evidence type="ECO:0000313" key="2">
    <source>
        <dbReference type="Proteomes" id="UP000178835"/>
    </source>
</evidence>
<evidence type="ECO:0008006" key="3">
    <source>
        <dbReference type="Google" id="ProtNLM"/>
    </source>
</evidence>
<gene>
    <name evidence="1" type="ORF">A2919_02490</name>
</gene>
<reference evidence="1 2" key="1">
    <citation type="journal article" date="2016" name="Nat. Commun.">
        <title>Thousands of microbial genomes shed light on interconnected biogeochemical processes in an aquifer system.</title>
        <authorList>
            <person name="Anantharaman K."/>
            <person name="Brown C.T."/>
            <person name="Hug L.A."/>
            <person name="Sharon I."/>
            <person name="Castelle C.J."/>
            <person name="Probst A.J."/>
            <person name="Thomas B.C."/>
            <person name="Singh A."/>
            <person name="Wilkins M.J."/>
            <person name="Karaoz U."/>
            <person name="Brodie E.L."/>
            <person name="Williams K.H."/>
            <person name="Hubbard S.S."/>
            <person name="Banfield J.F."/>
        </authorList>
    </citation>
    <scope>NUCLEOTIDE SEQUENCE [LARGE SCALE GENOMIC DNA]</scope>
</reference>
<dbReference type="AlphaFoldDB" id="A0A1G2HF28"/>
<accession>A0A1G2HF28</accession>
<sequence>MREKDVVRQLKRLKDVQPNEEWAVLARQNLLNHIEYEERGNLLSFADLKYWKFALTGTLAVVALVSTGFVLNQPKTIYIQSEYVLSAQDRVNEAKELALSKLEAQEAQRMSEKLDSIALALEKEDSEAKGPEEKEIVEKRANKAKEDILVLTNILSSSESSDEFVKNLRLRIEEDLAKCEDENLAAEVSELLETDDWSNGLFVISGCFVENSEPDVPPSADSPEA</sequence>
<dbReference type="EMBL" id="MHOH01000008">
    <property type="protein sequence ID" value="OGZ61074.1"/>
    <property type="molecule type" value="Genomic_DNA"/>
</dbReference>
<protein>
    <recommendedName>
        <fullName evidence="3">DUF5667 domain-containing protein</fullName>
    </recommendedName>
</protein>
<evidence type="ECO:0000313" key="1">
    <source>
        <dbReference type="EMBL" id="OGZ61074.1"/>
    </source>
</evidence>
<proteinExistence type="predicted"/>